<dbReference type="EMBL" id="JAMZMM010000138">
    <property type="protein sequence ID" value="MCP2729738.1"/>
    <property type="molecule type" value="Genomic_DNA"/>
</dbReference>
<comment type="caution">
    <text evidence="1">The sequence shown here is derived from an EMBL/GenBank/DDBJ whole genome shotgun (WGS) entry which is preliminary data.</text>
</comment>
<organism evidence="1 2">
    <name type="scientific">Limnofasciculus baicalensis BBK-W-15</name>
    <dbReference type="NCBI Taxonomy" id="2699891"/>
    <lineage>
        <taxon>Bacteria</taxon>
        <taxon>Bacillati</taxon>
        <taxon>Cyanobacteriota</taxon>
        <taxon>Cyanophyceae</taxon>
        <taxon>Coleofasciculales</taxon>
        <taxon>Coleofasciculaceae</taxon>
        <taxon>Limnofasciculus</taxon>
        <taxon>Limnofasciculus baicalensis</taxon>
    </lineage>
</organism>
<reference evidence="1" key="1">
    <citation type="submission" date="2022-06" db="EMBL/GenBank/DDBJ databases">
        <title>New cyanobacteria of genus Symplocastrum in benthos of Lake Baikal.</title>
        <authorList>
            <person name="Sorokovikova E."/>
            <person name="Tikhonova I."/>
            <person name="Krasnopeev A."/>
            <person name="Evseev P."/>
            <person name="Gladkikh A."/>
            <person name="Belykh O."/>
        </authorList>
    </citation>
    <scope>NUCLEOTIDE SEQUENCE</scope>
    <source>
        <strain evidence="1">BBK-W-15</strain>
    </source>
</reference>
<name>A0AAE3GU10_9CYAN</name>
<accession>A0AAE3GU10</accession>
<keyword evidence="2" id="KW-1185">Reference proteome</keyword>
<proteinExistence type="predicted"/>
<protein>
    <submittedName>
        <fullName evidence="1">Uncharacterized protein</fullName>
    </submittedName>
</protein>
<gene>
    <name evidence="1" type="ORF">NJ959_14895</name>
</gene>
<sequence>MATITIQVDEDLKKTFEGSNSEIQKQLISIIQLFLREKLHNKTLTEVMAEIFDRAQQRGLRS</sequence>
<evidence type="ECO:0000313" key="1">
    <source>
        <dbReference type="EMBL" id="MCP2729738.1"/>
    </source>
</evidence>
<dbReference type="AlphaFoldDB" id="A0AAE3GU10"/>
<dbReference type="RefSeq" id="WP_254012515.1">
    <property type="nucleotide sequence ID" value="NZ_JAMZMM010000138.1"/>
</dbReference>
<dbReference type="Proteomes" id="UP001204953">
    <property type="component" value="Unassembled WGS sequence"/>
</dbReference>
<evidence type="ECO:0000313" key="2">
    <source>
        <dbReference type="Proteomes" id="UP001204953"/>
    </source>
</evidence>